<dbReference type="RefSeq" id="WP_037548581.1">
    <property type="nucleotide sequence ID" value="NZ_JNUP01000066.1"/>
</dbReference>
<gene>
    <name evidence="1" type="ORF">DC28_11315</name>
</gene>
<evidence type="ECO:0000313" key="1">
    <source>
        <dbReference type="EMBL" id="KGE71386.1"/>
    </source>
</evidence>
<dbReference type="AlphaFoldDB" id="A0A098QV14"/>
<name>A0A098QV14_9SPIO</name>
<dbReference type="OrthoDB" id="371273at2"/>
<organism evidence="1 2">
    <name type="scientific">Spirochaeta lutea</name>
    <dbReference type="NCBI Taxonomy" id="1480694"/>
    <lineage>
        <taxon>Bacteria</taxon>
        <taxon>Pseudomonadati</taxon>
        <taxon>Spirochaetota</taxon>
        <taxon>Spirochaetia</taxon>
        <taxon>Spirochaetales</taxon>
        <taxon>Spirochaetaceae</taxon>
        <taxon>Spirochaeta</taxon>
    </lineage>
</organism>
<dbReference type="EMBL" id="JNUP01000066">
    <property type="protein sequence ID" value="KGE71386.1"/>
    <property type="molecule type" value="Genomic_DNA"/>
</dbReference>
<reference evidence="1 2" key="1">
    <citation type="submission" date="2014-05" db="EMBL/GenBank/DDBJ databases">
        <title>De novo Genome Sequence of Spirocheata sp.</title>
        <authorList>
            <person name="Shivani Y."/>
            <person name="Subhash Y."/>
            <person name="Tushar L."/>
            <person name="Sasikala C."/>
            <person name="Ramana C.V."/>
        </authorList>
    </citation>
    <scope>NUCLEOTIDE SEQUENCE [LARGE SCALE GENOMIC DNA]</scope>
    <source>
        <strain evidence="1 2">JC230</strain>
    </source>
</reference>
<sequence>MYPSKKMTAAVLKARKELQRNPESEPETLGNLQQQFLRTLPRSVPPGLGDELFAWAWPRTLDQNRNDLLGDLCDLFSMDYDEQADPLTPDDWAYISDIVSDFDQDLELSLLQYIMIRVVDHGALD</sequence>
<keyword evidence="2" id="KW-1185">Reference proteome</keyword>
<protein>
    <submittedName>
        <fullName evidence="1">Uncharacterized protein</fullName>
    </submittedName>
</protein>
<proteinExistence type="predicted"/>
<accession>A0A098QV14</accession>
<evidence type="ECO:0000313" key="2">
    <source>
        <dbReference type="Proteomes" id="UP000029692"/>
    </source>
</evidence>
<dbReference type="Proteomes" id="UP000029692">
    <property type="component" value="Unassembled WGS sequence"/>
</dbReference>
<comment type="caution">
    <text evidence="1">The sequence shown here is derived from an EMBL/GenBank/DDBJ whole genome shotgun (WGS) entry which is preliminary data.</text>
</comment>